<comment type="caution">
    <text evidence="1">The sequence shown here is derived from an EMBL/GenBank/DDBJ whole genome shotgun (WGS) entry which is preliminary data.</text>
</comment>
<reference evidence="1 2" key="1">
    <citation type="submission" date="2023-06" db="EMBL/GenBank/DDBJ databases">
        <authorList>
            <person name="Feng G."/>
            <person name="Li J."/>
            <person name="Zhu H."/>
        </authorList>
    </citation>
    <scope>NUCLEOTIDE SEQUENCE [LARGE SCALE GENOMIC DNA]</scope>
    <source>
        <strain evidence="1 2">RHCJP20</strain>
    </source>
</reference>
<protein>
    <submittedName>
        <fullName evidence="1">Uncharacterized protein</fullName>
    </submittedName>
</protein>
<sequence>MWFWLSSPKRNRTDARYGHGAPAVDNDARADYEAFLDGAPLPGGEHG</sequence>
<dbReference type="Proteomes" id="UP001235720">
    <property type="component" value="Unassembled WGS sequence"/>
</dbReference>
<organism evidence="1 2">
    <name type="scientific">Curtobacterium subtropicum</name>
    <dbReference type="NCBI Taxonomy" id="3055138"/>
    <lineage>
        <taxon>Bacteria</taxon>
        <taxon>Bacillati</taxon>
        <taxon>Actinomycetota</taxon>
        <taxon>Actinomycetes</taxon>
        <taxon>Micrococcales</taxon>
        <taxon>Microbacteriaceae</taxon>
        <taxon>Curtobacterium</taxon>
    </lineage>
</organism>
<evidence type="ECO:0000313" key="1">
    <source>
        <dbReference type="EMBL" id="MDM7888519.1"/>
    </source>
</evidence>
<accession>A0ABT7TFZ9</accession>
<dbReference type="RefSeq" id="WP_289470140.1">
    <property type="nucleotide sequence ID" value="NZ_JAUCMM010000004.1"/>
</dbReference>
<name>A0ABT7TFZ9_9MICO</name>
<gene>
    <name evidence="1" type="ORF">QUG98_08625</name>
</gene>
<proteinExistence type="predicted"/>
<dbReference type="EMBL" id="JAUCMM010000004">
    <property type="protein sequence ID" value="MDM7888519.1"/>
    <property type="molecule type" value="Genomic_DNA"/>
</dbReference>
<keyword evidence="2" id="KW-1185">Reference proteome</keyword>
<evidence type="ECO:0000313" key="2">
    <source>
        <dbReference type="Proteomes" id="UP001235720"/>
    </source>
</evidence>